<gene>
    <name evidence="6" type="ORF">SMC1_00405</name>
</gene>
<keyword evidence="3" id="KW-0732">Signal</keyword>
<feature type="binding site" evidence="2">
    <location>
        <position position="161"/>
    </location>
    <ligand>
        <name>Mg(2+)</name>
        <dbReference type="ChEBI" id="CHEBI:18420"/>
        <note>catalytic</note>
    </ligand>
</feature>
<keyword evidence="6" id="KW-0255">Endonuclease</keyword>
<keyword evidence="6" id="KW-0378">Hydrolase</keyword>
<dbReference type="EMBL" id="QXIY01000001">
    <property type="protein sequence ID" value="RIE17679.1"/>
    <property type="molecule type" value="Genomic_DNA"/>
</dbReference>
<evidence type="ECO:0000313" key="6">
    <source>
        <dbReference type="EMBL" id="RIE17679.1"/>
    </source>
</evidence>
<dbReference type="AlphaFoldDB" id="A0A398DU97"/>
<evidence type="ECO:0000256" key="3">
    <source>
        <dbReference type="SAM" id="SignalP"/>
    </source>
</evidence>
<dbReference type="InterPro" id="IPR040255">
    <property type="entry name" value="Non-specific_endonuclease"/>
</dbReference>
<dbReference type="PANTHER" id="PTHR13966">
    <property type="entry name" value="ENDONUCLEASE RELATED"/>
    <property type="match status" value="1"/>
</dbReference>
<dbReference type="OrthoDB" id="9811262at2"/>
<dbReference type="GO" id="GO:0003676">
    <property type="term" value="F:nucleic acid binding"/>
    <property type="evidence" value="ECO:0007669"/>
    <property type="project" value="InterPro"/>
</dbReference>
<accession>A0A398DU97</accession>
<feature type="chain" id="PRO_5017314588" evidence="3">
    <location>
        <begin position="25"/>
        <end position="290"/>
    </location>
</feature>
<dbReference type="PANTHER" id="PTHR13966:SF5">
    <property type="entry name" value="ENDONUCLEASE G, MITOCHONDRIAL"/>
    <property type="match status" value="1"/>
</dbReference>
<dbReference type="InterPro" id="IPR044925">
    <property type="entry name" value="His-Me_finger_sf"/>
</dbReference>
<proteinExistence type="predicted"/>
<dbReference type="GO" id="GO:0004519">
    <property type="term" value="F:endonuclease activity"/>
    <property type="evidence" value="ECO:0007669"/>
    <property type="project" value="UniProtKB-KW"/>
</dbReference>
<dbReference type="Pfam" id="PF01223">
    <property type="entry name" value="Endonuclease_NS"/>
    <property type="match status" value="1"/>
</dbReference>
<dbReference type="Proteomes" id="UP000266113">
    <property type="component" value="Unassembled WGS sequence"/>
</dbReference>
<dbReference type="SMART" id="SM00477">
    <property type="entry name" value="NUC"/>
    <property type="match status" value="1"/>
</dbReference>
<name>A0A398DU97_9BACT</name>
<keyword evidence="6" id="KW-0540">Nuclease</keyword>
<dbReference type="InterPro" id="IPR044929">
    <property type="entry name" value="DNA/RNA_non-sp_Endonuclease_sf"/>
</dbReference>
<evidence type="ECO:0000256" key="2">
    <source>
        <dbReference type="PIRSR" id="PIRSR640255-2"/>
    </source>
</evidence>
<evidence type="ECO:0000256" key="1">
    <source>
        <dbReference type="PIRSR" id="PIRSR640255-1"/>
    </source>
</evidence>
<keyword evidence="2" id="KW-0479">Metal-binding</keyword>
<dbReference type="CDD" id="cd00091">
    <property type="entry name" value="NUC"/>
    <property type="match status" value="1"/>
</dbReference>
<feature type="active site" description="Proton acceptor" evidence="1">
    <location>
        <position position="130"/>
    </location>
</feature>
<evidence type="ECO:0000313" key="7">
    <source>
        <dbReference type="Proteomes" id="UP000266113"/>
    </source>
</evidence>
<keyword evidence="7" id="KW-1185">Reference proteome</keyword>
<dbReference type="InterPro" id="IPR001604">
    <property type="entry name" value="Endo_G_ENPP1-like_dom"/>
</dbReference>
<feature type="domain" description="DNA/RNA non-specific endonuclease/pyrophosphatase/phosphodiesterase" evidence="5">
    <location>
        <begin position="67"/>
        <end position="277"/>
    </location>
</feature>
<dbReference type="SMART" id="SM00892">
    <property type="entry name" value="Endonuclease_NS"/>
    <property type="match status" value="1"/>
</dbReference>
<feature type="domain" description="ENPP1-3/EXOG-like endonuclease/phosphodiesterase" evidence="4">
    <location>
        <begin position="68"/>
        <end position="277"/>
    </location>
</feature>
<feature type="signal peptide" evidence="3">
    <location>
        <begin position="1"/>
        <end position="24"/>
    </location>
</feature>
<protein>
    <submittedName>
        <fullName evidence="6">DNA/RNA non-specific endonuclease</fullName>
    </submittedName>
</protein>
<evidence type="ECO:0000259" key="5">
    <source>
        <dbReference type="SMART" id="SM00892"/>
    </source>
</evidence>
<sequence>MRRSRLLKLLATILLVAGLLVPSAATVLSSTTVKPTVAVPVDGSNLLLGNPSKAVHSTTSPNNYLMTTSNYTLSYNRGRGEPNWVSWYLGPSSLGSTDRLNNFRADNTLPAGWYQVQANGYSRSGFDRGHNCPSADRTSSVAANSSTFLMTNMIPQAPRNNEGTWMYFENYLRGLVKSGDKLYIVMGSYGSGGTGSKGTATTIDGGHVTVPAHIWKVAVVLPNGTKDLSHITTKTRVIAINTPNINSVNSKWQTYLTSVDAIEKATGDDLLSNVPVGIQKVIEARVDGHS</sequence>
<dbReference type="GO" id="GO:0016787">
    <property type="term" value="F:hydrolase activity"/>
    <property type="evidence" value="ECO:0007669"/>
    <property type="project" value="InterPro"/>
</dbReference>
<evidence type="ECO:0000259" key="4">
    <source>
        <dbReference type="SMART" id="SM00477"/>
    </source>
</evidence>
<dbReference type="SUPFAM" id="SSF54060">
    <property type="entry name" value="His-Me finger endonucleases"/>
    <property type="match status" value="1"/>
</dbReference>
<dbReference type="Gene3D" id="3.40.570.10">
    <property type="entry name" value="Extracellular Endonuclease, subunit A"/>
    <property type="match status" value="1"/>
</dbReference>
<reference evidence="6 7" key="1">
    <citation type="submission" date="2018-09" db="EMBL/GenBank/DDBJ databases">
        <title>Discovery and Ecogenomic Context for Candidatus Cryosericales, a Global Caldiserica Order Active in Thawing Permafrost.</title>
        <authorList>
            <person name="Martinez M.A."/>
            <person name="Woodcroft B.J."/>
            <person name="Ignacio Espinoza J.C."/>
            <person name="Zayed A."/>
            <person name="Singleton C.M."/>
            <person name="Boyd J."/>
            <person name="Li Y.-F."/>
            <person name="Purvine S."/>
            <person name="Maughan H."/>
            <person name="Hodgkins S.B."/>
            <person name="Anderson D."/>
            <person name="Sederholm M."/>
            <person name="Temperton B."/>
            <person name="Saleska S.R."/>
            <person name="Tyson G.W."/>
            <person name="Rich V.I."/>
        </authorList>
    </citation>
    <scope>NUCLEOTIDE SEQUENCE [LARGE SCALE GENOMIC DNA]</scope>
    <source>
        <strain evidence="6 7">SMC1</strain>
    </source>
</reference>
<dbReference type="GO" id="GO:0046872">
    <property type="term" value="F:metal ion binding"/>
    <property type="evidence" value="ECO:0007669"/>
    <property type="project" value="UniProtKB-KW"/>
</dbReference>
<dbReference type="RefSeq" id="WP_119084840.1">
    <property type="nucleotide sequence ID" value="NZ_QXIY01000001.1"/>
</dbReference>
<organism evidence="6 7">
    <name type="scientific">Candidatus Cryosericum septentrionale</name>
    <dbReference type="NCBI Taxonomy" id="2290913"/>
    <lineage>
        <taxon>Bacteria</taxon>
        <taxon>Pseudomonadati</taxon>
        <taxon>Caldisericota/Cryosericota group</taxon>
        <taxon>Candidatus Cryosericota</taxon>
        <taxon>Candidatus Cryosericia</taxon>
        <taxon>Candidatus Cryosericales</taxon>
        <taxon>Candidatus Cryosericaceae</taxon>
        <taxon>Candidatus Cryosericum</taxon>
    </lineage>
</organism>
<comment type="caution">
    <text evidence="6">The sequence shown here is derived from an EMBL/GenBank/DDBJ whole genome shotgun (WGS) entry which is preliminary data.</text>
</comment>
<dbReference type="InterPro" id="IPR020821">
    <property type="entry name" value="ENPP1-3/EXOG-like_nuc-like"/>
</dbReference>